<comment type="caution">
    <text evidence="2">The sequence shown here is derived from an EMBL/GenBank/DDBJ whole genome shotgun (WGS) entry which is preliminary data.</text>
</comment>
<feature type="transmembrane region" description="Helical" evidence="1">
    <location>
        <begin position="12"/>
        <end position="34"/>
    </location>
</feature>
<organism evidence="2 3">
    <name type="scientific">Saccharopolyspora rosea</name>
    <dbReference type="NCBI Taxonomy" id="524884"/>
    <lineage>
        <taxon>Bacteria</taxon>
        <taxon>Bacillati</taxon>
        <taxon>Actinomycetota</taxon>
        <taxon>Actinomycetes</taxon>
        <taxon>Pseudonocardiales</taxon>
        <taxon>Pseudonocardiaceae</taxon>
        <taxon>Saccharopolyspora</taxon>
    </lineage>
</organism>
<feature type="transmembrane region" description="Helical" evidence="1">
    <location>
        <begin position="40"/>
        <end position="59"/>
    </location>
</feature>
<reference evidence="3" key="1">
    <citation type="journal article" date="2019" name="Int. J. Syst. Evol. Microbiol.">
        <title>The Global Catalogue of Microorganisms (GCM) 10K type strain sequencing project: providing services to taxonomists for standard genome sequencing and annotation.</title>
        <authorList>
            <consortium name="The Broad Institute Genomics Platform"/>
            <consortium name="The Broad Institute Genome Sequencing Center for Infectious Disease"/>
            <person name="Wu L."/>
            <person name="Ma J."/>
        </authorList>
    </citation>
    <scope>NUCLEOTIDE SEQUENCE [LARGE SCALE GENOMIC DNA]</scope>
    <source>
        <strain evidence="3">CCUG 56401</strain>
    </source>
</reference>
<sequence>MLGSLPARFRPDPYLVAMLGTVALAAVLPARGWVADGFDVLTKVAVGLLFFLYGARLSPQDALAGLRHWRLHLTVFASTFLLFPAFGLALAVLVPGVLAQPVYLGVLFLCTLPSTVQSSIAFTSTARGNVAAAICSASLSSLLGIVLTPLLVALLLGGAGGGVSAASVVDIVVQLLIPFLAGQLARRWIGGWMQRHGAALGRYDRGSILLIVYTAFSEGVVAGVWHRIAPQQLLVLFVVEAVLLAAVLLTTSLVSRWLGFGTADRITIVFCGSKKSMASGLPMANVLFAGPGLGLMVLPMMLFHQLQLLVCAAIARRLAARPAPESAAPQPATAE</sequence>
<dbReference type="PANTHER" id="PTHR18640">
    <property type="entry name" value="SOLUTE CARRIER FAMILY 10 MEMBER 7"/>
    <property type="match status" value="1"/>
</dbReference>
<evidence type="ECO:0000313" key="3">
    <source>
        <dbReference type="Proteomes" id="UP001597018"/>
    </source>
</evidence>
<dbReference type="PIRSF" id="PIRSF026166">
    <property type="entry name" value="UCP026166"/>
    <property type="match status" value="1"/>
</dbReference>
<dbReference type="RefSeq" id="WP_263254214.1">
    <property type="nucleotide sequence ID" value="NZ_BAABLT010000012.1"/>
</dbReference>
<evidence type="ECO:0000256" key="1">
    <source>
        <dbReference type="SAM" id="Phobius"/>
    </source>
</evidence>
<protein>
    <submittedName>
        <fullName evidence="2">Bile acid:sodium symporter family protein</fullName>
    </submittedName>
</protein>
<dbReference type="InterPro" id="IPR016833">
    <property type="entry name" value="Put_Na-Bile_cotransptr"/>
</dbReference>
<feature type="transmembrane region" description="Helical" evidence="1">
    <location>
        <begin position="206"/>
        <end position="228"/>
    </location>
</feature>
<dbReference type="EMBL" id="JBHTIW010000036">
    <property type="protein sequence ID" value="MFD0923519.1"/>
    <property type="molecule type" value="Genomic_DNA"/>
</dbReference>
<dbReference type="Proteomes" id="UP001597018">
    <property type="component" value="Unassembled WGS sequence"/>
</dbReference>
<dbReference type="Gene3D" id="1.20.1530.20">
    <property type="match status" value="1"/>
</dbReference>
<gene>
    <name evidence="2" type="ORF">ACFQ16_27575</name>
</gene>
<keyword evidence="1" id="KW-0812">Transmembrane</keyword>
<proteinExistence type="predicted"/>
<keyword evidence="1" id="KW-1133">Transmembrane helix</keyword>
<keyword evidence="1" id="KW-0472">Membrane</keyword>
<feature type="transmembrane region" description="Helical" evidence="1">
    <location>
        <begin position="102"/>
        <end position="123"/>
    </location>
</feature>
<dbReference type="PANTHER" id="PTHR18640:SF5">
    <property type="entry name" value="SODIUM_BILE ACID COTRANSPORTER 7"/>
    <property type="match status" value="1"/>
</dbReference>
<name>A0ABW3G3S9_9PSEU</name>
<feature type="transmembrane region" description="Helical" evidence="1">
    <location>
        <begin position="71"/>
        <end position="96"/>
    </location>
</feature>
<accession>A0ABW3G3S9</accession>
<feature type="transmembrane region" description="Helical" evidence="1">
    <location>
        <begin position="280"/>
        <end position="303"/>
    </location>
</feature>
<feature type="transmembrane region" description="Helical" evidence="1">
    <location>
        <begin position="234"/>
        <end position="259"/>
    </location>
</feature>
<dbReference type="Pfam" id="PF13593">
    <property type="entry name" value="SBF_like"/>
    <property type="match status" value="1"/>
</dbReference>
<feature type="transmembrane region" description="Helical" evidence="1">
    <location>
        <begin position="162"/>
        <end position="185"/>
    </location>
</feature>
<keyword evidence="3" id="KW-1185">Reference proteome</keyword>
<feature type="transmembrane region" description="Helical" evidence="1">
    <location>
        <begin position="130"/>
        <end position="156"/>
    </location>
</feature>
<evidence type="ECO:0000313" key="2">
    <source>
        <dbReference type="EMBL" id="MFD0923519.1"/>
    </source>
</evidence>
<dbReference type="InterPro" id="IPR038770">
    <property type="entry name" value="Na+/solute_symporter_sf"/>
</dbReference>